<evidence type="ECO:0000313" key="3">
    <source>
        <dbReference type="Proteomes" id="UP001054837"/>
    </source>
</evidence>
<sequence length="199" mass="21931">MALTCAACLLVFFVLATSGQDALASAAKAEAWQVSDQMKEKKESEMLEALLDREVDKCHGKKCFHSEECCKGSACVDIEGASGRCLPIHNKVFYQSCEKDSDCGAGLACLDSGNFPRFKTCQLEGGTIEKKGFNDECVTSSECDTDRGLCCQVLRRHRMASKKLCYYFLDPKSCVGDVKTSLQELTYIPNPFFKARLGK</sequence>
<comment type="caution">
    <text evidence="2">The sequence shown here is derived from an EMBL/GenBank/DDBJ whole genome shotgun (WGS) entry which is preliminary data.</text>
</comment>
<organism evidence="2 3">
    <name type="scientific">Caerostris darwini</name>
    <dbReference type="NCBI Taxonomy" id="1538125"/>
    <lineage>
        <taxon>Eukaryota</taxon>
        <taxon>Metazoa</taxon>
        <taxon>Ecdysozoa</taxon>
        <taxon>Arthropoda</taxon>
        <taxon>Chelicerata</taxon>
        <taxon>Arachnida</taxon>
        <taxon>Araneae</taxon>
        <taxon>Araneomorphae</taxon>
        <taxon>Entelegynae</taxon>
        <taxon>Araneoidea</taxon>
        <taxon>Araneidae</taxon>
        <taxon>Caerostris</taxon>
    </lineage>
</organism>
<proteinExistence type="predicted"/>
<gene>
    <name evidence="2" type="ORF">CDAR_241231</name>
</gene>
<keyword evidence="1" id="KW-0732">Signal</keyword>
<dbReference type="EMBL" id="BPLQ01009579">
    <property type="protein sequence ID" value="GIY44911.1"/>
    <property type="molecule type" value="Genomic_DNA"/>
</dbReference>
<evidence type="ECO:0000256" key="1">
    <source>
        <dbReference type="SAM" id="SignalP"/>
    </source>
</evidence>
<reference evidence="2 3" key="1">
    <citation type="submission" date="2021-06" db="EMBL/GenBank/DDBJ databases">
        <title>Caerostris darwini draft genome.</title>
        <authorList>
            <person name="Kono N."/>
            <person name="Arakawa K."/>
        </authorList>
    </citation>
    <scope>NUCLEOTIDE SEQUENCE [LARGE SCALE GENOMIC DNA]</scope>
</reference>
<dbReference type="AlphaFoldDB" id="A0AAV4TIK8"/>
<feature type="chain" id="PRO_5043708274" evidence="1">
    <location>
        <begin position="20"/>
        <end position="199"/>
    </location>
</feature>
<accession>A0AAV4TIK8</accession>
<keyword evidence="3" id="KW-1185">Reference proteome</keyword>
<dbReference type="Proteomes" id="UP001054837">
    <property type="component" value="Unassembled WGS sequence"/>
</dbReference>
<feature type="signal peptide" evidence="1">
    <location>
        <begin position="1"/>
        <end position="19"/>
    </location>
</feature>
<evidence type="ECO:0000313" key="2">
    <source>
        <dbReference type="EMBL" id="GIY44911.1"/>
    </source>
</evidence>
<name>A0AAV4TIK8_9ARAC</name>
<protein>
    <submittedName>
        <fullName evidence="2">Prohormone-3</fullName>
    </submittedName>
</protein>